<dbReference type="OrthoDB" id="3238622at2759"/>
<dbReference type="HOGENOM" id="CLU_1518075_0_0_1"/>
<dbReference type="AlphaFoldDB" id="A0A067PFS5"/>
<name>A0A067PFS5_9AGAM</name>
<dbReference type="STRING" id="933084.A0A067PFS5"/>
<protein>
    <submittedName>
        <fullName evidence="1">Uncharacterized protein</fullName>
    </submittedName>
</protein>
<dbReference type="Proteomes" id="UP000027265">
    <property type="component" value="Unassembled WGS sequence"/>
</dbReference>
<gene>
    <name evidence="1" type="ORF">JAAARDRAFT_39316</name>
</gene>
<organism evidence="1 2">
    <name type="scientific">Jaapia argillacea MUCL 33604</name>
    <dbReference type="NCBI Taxonomy" id="933084"/>
    <lineage>
        <taxon>Eukaryota</taxon>
        <taxon>Fungi</taxon>
        <taxon>Dikarya</taxon>
        <taxon>Basidiomycota</taxon>
        <taxon>Agaricomycotina</taxon>
        <taxon>Agaricomycetes</taxon>
        <taxon>Agaricomycetidae</taxon>
        <taxon>Jaapiales</taxon>
        <taxon>Jaapiaceae</taxon>
        <taxon>Jaapia</taxon>
    </lineage>
</organism>
<proteinExistence type="predicted"/>
<reference evidence="2" key="1">
    <citation type="journal article" date="2014" name="Proc. Natl. Acad. Sci. U.S.A.">
        <title>Extensive sampling of basidiomycete genomes demonstrates inadequacy of the white-rot/brown-rot paradigm for wood decay fungi.</title>
        <authorList>
            <person name="Riley R."/>
            <person name="Salamov A.A."/>
            <person name="Brown D.W."/>
            <person name="Nagy L.G."/>
            <person name="Floudas D."/>
            <person name="Held B.W."/>
            <person name="Levasseur A."/>
            <person name="Lombard V."/>
            <person name="Morin E."/>
            <person name="Otillar R."/>
            <person name="Lindquist E.A."/>
            <person name="Sun H."/>
            <person name="LaButti K.M."/>
            <person name="Schmutz J."/>
            <person name="Jabbour D."/>
            <person name="Luo H."/>
            <person name="Baker S.E."/>
            <person name="Pisabarro A.G."/>
            <person name="Walton J.D."/>
            <person name="Blanchette R.A."/>
            <person name="Henrissat B."/>
            <person name="Martin F."/>
            <person name="Cullen D."/>
            <person name="Hibbett D.S."/>
            <person name="Grigoriev I.V."/>
        </authorList>
    </citation>
    <scope>NUCLEOTIDE SEQUENCE [LARGE SCALE GENOMIC DNA]</scope>
    <source>
        <strain evidence="2">MUCL 33604</strain>
    </source>
</reference>
<evidence type="ECO:0000313" key="2">
    <source>
        <dbReference type="Proteomes" id="UP000027265"/>
    </source>
</evidence>
<dbReference type="EMBL" id="KL197733">
    <property type="protein sequence ID" value="KDQ53634.1"/>
    <property type="molecule type" value="Genomic_DNA"/>
</dbReference>
<evidence type="ECO:0000313" key="1">
    <source>
        <dbReference type="EMBL" id="KDQ53634.1"/>
    </source>
</evidence>
<keyword evidence="2" id="KW-1185">Reference proteome</keyword>
<accession>A0A067PFS5</accession>
<sequence length="177" mass="19260">MQSEPTPTLDSIDSKIFSDCEPVYHPLFSSPQADIVLGSKSNSVIEPIVYAAEKYDMPGPLSIVCALSMAPHFLSDPLRLYSMACRYTWSEEARSASTLSLSLPISTPPNTSPLSTPSPHGLPLGDGIVNAGSVTWREAKACWDARCGGQECKRVLYDEAETVRVVRECIEPLPKCI</sequence>
<dbReference type="InParanoid" id="A0A067PFS5"/>